<evidence type="ECO:0000256" key="3">
    <source>
        <dbReference type="ARBA" id="ARBA00022806"/>
    </source>
</evidence>
<dbReference type="EMBL" id="BDIP01002770">
    <property type="protein sequence ID" value="GCA63240.1"/>
    <property type="molecule type" value="Genomic_DNA"/>
</dbReference>
<dbReference type="GO" id="GO:0016787">
    <property type="term" value="F:hydrolase activity"/>
    <property type="evidence" value="ECO:0007669"/>
    <property type="project" value="UniProtKB-KW"/>
</dbReference>
<dbReference type="GO" id="GO:0005829">
    <property type="term" value="C:cytosol"/>
    <property type="evidence" value="ECO:0007669"/>
    <property type="project" value="TreeGrafter"/>
</dbReference>
<dbReference type="Pfam" id="PF00270">
    <property type="entry name" value="DEAD"/>
    <property type="match status" value="1"/>
</dbReference>
<protein>
    <recommendedName>
        <fullName evidence="6">DEAD-box RNA helicase Q domain-containing protein</fullName>
    </recommendedName>
</protein>
<evidence type="ECO:0000256" key="5">
    <source>
        <dbReference type="PROSITE-ProRule" id="PRU00552"/>
    </source>
</evidence>
<dbReference type="SUPFAM" id="SSF52540">
    <property type="entry name" value="P-loop containing nucleoside triphosphate hydrolases"/>
    <property type="match status" value="1"/>
</dbReference>
<dbReference type="InterPro" id="IPR050079">
    <property type="entry name" value="DEAD_box_RNA_helicase"/>
</dbReference>
<dbReference type="InterPro" id="IPR027417">
    <property type="entry name" value="P-loop_NTPase"/>
</dbReference>
<dbReference type="Proteomes" id="UP000265618">
    <property type="component" value="Unassembled WGS sequence"/>
</dbReference>
<feature type="non-terminal residue" evidence="7">
    <location>
        <position position="69"/>
    </location>
</feature>
<keyword evidence="2" id="KW-0378">Hydrolase</keyword>
<evidence type="ECO:0000256" key="1">
    <source>
        <dbReference type="ARBA" id="ARBA00022741"/>
    </source>
</evidence>
<dbReference type="AlphaFoldDB" id="A0A391NR53"/>
<sequence>MGEMSMDVANPIKRKPIHNFEGFGFDKTILKGITKYGFIRPTPIQRASIPTIMTGRDCVCMAKTGSGKT</sequence>
<dbReference type="InterPro" id="IPR011545">
    <property type="entry name" value="DEAD/DEAH_box_helicase_dom"/>
</dbReference>
<keyword evidence="8" id="KW-1185">Reference proteome</keyword>
<keyword evidence="4" id="KW-0067">ATP-binding</keyword>
<dbReference type="PROSITE" id="PS51195">
    <property type="entry name" value="Q_MOTIF"/>
    <property type="match status" value="1"/>
</dbReference>
<feature type="short sequence motif" description="Q motif" evidence="5">
    <location>
        <begin position="18"/>
        <end position="46"/>
    </location>
</feature>
<evidence type="ECO:0000313" key="8">
    <source>
        <dbReference type="Proteomes" id="UP000265618"/>
    </source>
</evidence>
<evidence type="ECO:0000259" key="6">
    <source>
        <dbReference type="PROSITE" id="PS51195"/>
    </source>
</evidence>
<dbReference type="GO" id="GO:0003724">
    <property type="term" value="F:RNA helicase activity"/>
    <property type="evidence" value="ECO:0007669"/>
    <property type="project" value="InterPro"/>
</dbReference>
<dbReference type="Gene3D" id="3.40.50.300">
    <property type="entry name" value="P-loop containing nucleotide triphosphate hydrolases"/>
    <property type="match status" value="1"/>
</dbReference>
<accession>A0A391NR53</accession>
<organism evidence="7 8">
    <name type="scientific">Kipferlia bialata</name>
    <dbReference type="NCBI Taxonomy" id="797122"/>
    <lineage>
        <taxon>Eukaryota</taxon>
        <taxon>Metamonada</taxon>
        <taxon>Carpediemonas-like organisms</taxon>
        <taxon>Kipferlia</taxon>
    </lineage>
</organism>
<dbReference type="GO" id="GO:0005524">
    <property type="term" value="F:ATP binding"/>
    <property type="evidence" value="ECO:0007669"/>
    <property type="project" value="UniProtKB-KW"/>
</dbReference>
<reference evidence="7 8" key="1">
    <citation type="journal article" date="2018" name="PLoS ONE">
        <title>The draft genome of Kipferlia bialata reveals reductive genome evolution in fornicate parasites.</title>
        <authorList>
            <person name="Tanifuji G."/>
            <person name="Takabayashi S."/>
            <person name="Kume K."/>
            <person name="Takagi M."/>
            <person name="Nakayama T."/>
            <person name="Kamikawa R."/>
            <person name="Inagaki Y."/>
            <person name="Hashimoto T."/>
        </authorList>
    </citation>
    <scope>NUCLEOTIDE SEQUENCE [LARGE SCALE GENOMIC DNA]</scope>
    <source>
        <strain evidence="7">NY0173</strain>
    </source>
</reference>
<gene>
    <name evidence="7" type="ORF">KIPB_008721</name>
</gene>
<feature type="domain" description="DEAD-box RNA helicase Q" evidence="6">
    <location>
        <begin position="18"/>
        <end position="46"/>
    </location>
</feature>
<proteinExistence type="predicted"/>
<keyword evidence="3" id="KW-0347">Helicase</keyword>
<evidence type="ECO:0000256" key="4">
    <source>
        <dbReference type="ARBA" id="ARBA00022840"/>
    </source>
</evidence>
<comment type="caution">
    <text evidence="7">The sequence shown here is derived from an EMBL/GenBank/DDBJ whole genome shotgun (WGS) entry which is preliminary data.</text>
</comment>
<keyword evidence="1" id="KW-0547">Nucleotide-binding</keyword>
<name>A0A391NR53_9EUKA</name>
<evidence type="ECO:0000313" key="7">
    <source>
        <dbReference type="EMBL" id="GCA63240.1"/>
    </source>
</evidence>
<evidence type="ECO:0000256" key="2">
    <source>
        <dbReference type="ARBA" id="ARBA00022801"/>
    </source>
</evidence>
<dbReference type="GO" id="GO:0003676">
    <property type="term" value="F:nucleic acid binding"/>
    <property type="evidence" value="ECO:0007669"/>
    <property type="project" value="InterPro"/>
</dbReference>
<dbReference type="PANTHER" id="PTHR47959:SF8">
    <property type="entry name" value="RNA HELICASE"/>
    <property type="match status" value="1"/>
</dbReference>
<dbReference type="PANTHER" id="PTHR47959">
    <property type="entry name" value="ATP-DEPENDENT RNA HELICASE RHLE-RELATED"/>
    <property type="match status" value="1"/>
</dbReference>
<dbReference type="InterPro" id="IPR014014">
    <property type="entry name" value="RNA_helicase_DEAD_Q_motif"/>
</dbReference>
<dbReference type="OrthoDB" id="6156944at2759"/>